<dbReference type="Gene3D" id="3.90.190.20">
    <property type="entry name" value="Mur ligase, C-terminal domain"/>
    <property type="match status" value="1"/>
</dbReference>
<dbReference type="GO" id="GO:0000287">
    <property type="term" value="F:magnesium ion binding"/>
    <property type="evidence" value="ECO:0007669"/>
    <property type="project" value="UniProtKB-UniRule"/>
</dbReference>
<comment type="PTM">
    <text evidence="20">Carboxylation is probably crucial for Mg(2+) binding and, consequently, for the gamma-phosphate positioning of ATP.</text>
</comment>
<name>A0A9E8LVU1_9BACI</name>
<dbReference type="GO" id="GO:0005737">
    <property type="term" value="C:cytoplasm"/>
    <property type="evidence" value="ECO:0007669"/>
    <property type="project" value="UniProtKB-SubCell"/>
</dbReference>
<evidence type="ECO:0000256" key="12">
    <source>
        <dbReference type="ARBA" id="ARBA00023316"/>
    </source>
</evidence>
<feature type="binding site" evidence="20">
    <location>
        <position position="31"/>
    </location>
    <ligand>
        <name>UDP-N-acetyl-alpha-D-muramoyl-L-alanyl-D-glutamate</name>
        <dbReference type="ChEBI" id="CHEBI:83900"/>
    </ligand>
</feature>
<keyword evidence="8 20" id="KW-0460">Magnesium</keyword>
<feature type="domain" description="Mur ligase central" evidence="24">
    <location>
        <begin position="107"/>
        <end position="313"/>
    </location>
</feature>
<dbReference type="FunFam" id="3.90.190.20:FF:000006">
    <property type="entry name" value="UDP-N-acetylmuramoyl-L-alanyl-D-glutamate--2,6-diaminopimelate ligase"/>
    <property type="match status" value="1"/>
</dbReference>
<evidence type="ECO:0000256" key="10">
    <source>
        <dbReference type="ARBA" id="ARBA00022984"/>
    </source>
</evidence>
<sequence>MKLHTLLKALPFAKVREQSLNPEISTIEQDTRKVKQGTLFICIEGSNHDGHRFAKEAEEKGAVAVVARKPIDVSVPVVYVQDTKRAMAILAAAFYQYPSEKLQIIGITGTNGKTSVSHMIEHIFQANGKSSGLIGTLYTKYHSKKHETKNTTPDSITLQQTFAEMVDQNVEVVSMEVSSHALVQGRVWGTEFDVAVFTNLTQDHLDYHGTMEAYRFAKGLLFSQLGNSYSEKKRKFAVLNADDEASDYFKMMTGVHIFTYGIDREADIQATNIRFFNKGTSFTLRTPKGKWEVKIPLLGKFNVYNSLAAISAAFVSGLSMDGIVRSFANFPGVPGRFELVDAGQSFAVVVDYAHTPDSLENVLKTVRSTAKGRVFVVVGCGGDRDRLKRPIMAQIACEYATDPIFTSDNPRSEDPLHILKEMEDGVKGAHYTVIPDRKEAIQWAVSAASKDDIILIAGKGHETYQIIGDQMIDFDDRLVAKEAIQNNL</sequence>
<comment type="function">
    <text evidence="14 20">Catalyzes the addition of meso-diaminopimelic acid to the nucleotide precursor UDP-N-acetylmuramoyl-L-alanyl-D-glutamate (UMAG) in the biosynthesis of bacterial cell-wall peptidoglycan.</text>
</comment>
<dbReference type="SUPFAM" id="SSF63418">
    <property type="entry name" value="MurE/MurF N-terminal domain"/>
    <property type="match status" value="1"/>
</dbReference>
<dbReference type="InterPro" id="IPR035911">
    <property type="entry name" value="MurE/MurF_N"/>
</dbReference>
<evidence type="ECO:0000256" key="8">
    <source>
        <dbReference type="ARBA" id="ARBA00022842"/>
    </source>
</evidence>
<dbReference type="SUPFAM" id="SSF53623">
    <property type="entry name" value="MurD-like peptide ligases, catalytic domain"/>
    <property type="match status" value="1"/>
</dbReference>
<evidence type="ECO:0000256" key="9">
    <source>
        <dbReference type="ARBA" id="ARBA00022960"/>
    </source>
</evidence>
<dbReference type="SUPFAM" id="SSF53244">
    <property type="entry name" value="MurD-like peptide ligases, peptide-binding domain"/>
    <property type="match status" value="1"/>
</dbReference>
<keyword evidence="9 20" id="KW-0133">Cell shape</keyword>
<dbReference type="InterPro" id="IPR005761">
    <property type="entry name" value="UDP-N-AcMur-Glu-dNH2Pim_ligase"/>
</dbReference>
<dbReference type="NCBIfam" id="TIGR01085">
    <property type="entry name" value="murE"/>
    <property type="match status" value="1"/>
</dbReference>
<evidence type="ECO:0000256" key="13">
    <source>
        <dbReference type="ARBA" id="ARBA00050251"/>
    </source>
</evidence>
<feature type="binding site" evidence="20">
    <location>
        <position position="462"/>
    </location>
    <ligand>
        <name>meso-2,6-diaminopimelate</name>
        <dbReference type="ChEBI" id="CHEBI:57791"/>
    </ligand>
</feature>
<evidence type="ECO:0000256" key="17">
    <source>
        <dbReference type="ARBA" id="ARBA00075482"/>
    </source>
</evidence>
<keyword evidence="3 20" id="KW-0963">Cytoplasm</keyword>
<dbReference type="KEGG" id="faf:OE104_04740"/>
<feature type="domain" description="Mur ligase C-terminal" evidence="23">
    <location>
        <begin position="335"/>
        <end position="460"/>
    </location>
</feature>
<evidence type="ECO:0000256" key="2">
    <source>
        <dbReference type="ARBA" id="ARBA00005898"/>
    </source>
</evidence>
<reference evidence="25" key="1">
    <citation type="submission" date="2022-09" db="EMBL/GenBank/DDBJ databases">
        <title>Complete Genomes of Fervidibacillus albus and Fervidibacillus halotolerans isolated from tidal flat sediments.</title>
        <authorList>
            <person name="Kwon K.K."/>
            <person name="Yang S.-H."/>
            <person name="Park M.J."/>
            <person name="Oh H.-M."/>
        </authorList>
    </citation>
    <scope>NUCLEOTIDE SEQUENCE</scope>
    <source>
        <strain evidence="25">MEBiC13591</strain>
    </source>
</reference>
<dbReference type="HAMAP" id="MF_00208">
    <property type="entry name" value="MurE"/>
    <property type="match status" value="1"/>
</dbReference>
<comment type="cofactor">
    <cofactor evidence="20">
        <name>Mg(2+)</name>
        <dbReference type="ChEBI" id="CHEBI:18420"/>
    </cofactor>
</comment>
<evidence type="ECO:0000259" key="23">
    <source>
        <dbReference type="Pfam" id="PF02875"/>
    </source>
</evidence>
<comment type="pathway">
    <text evidence="1 20 21">Cell wall biogenesis; peptidoglycan biosynthesis.</text>
</comment>
<feature type="binding site" evidence="20">
    <location>
        <position position="178"/>
    </location>
    <ligand>
        <name>UDP-N-acetyl-alpha-D-muramoyl-L-alanyl-D-glutamate</name>
        <dbReference type="ChEBI" id="CHEBI:83900"/>
    </ligand>
</feature>
<evidence type="ECO:0000313" key="26">
    <source>
        <dbReference type="Proteomes" id="UP001164718"/>
    </source>
</evidence>
<keyword evidence="26" id="KW-1185">Reference proteome</keyword>
<comment type="caution">
    <text evidence="20">Lacks conserved residue(s) required for the propagation of feature annotation.</text>
</comment>
<dbReference type="Pfam" id="PF02875">
    <property type="entry name" value="Mur_ligase_C"/>
    <property type="match status" value="1"/>
</dbReference>
<dbReference type="EMBL" id="CP106878">
    <property type="protein sequence ID" value="WAA10630.1"/>
    <property type="molecule type" value="Genomic_DNA"/>
</dbReference>
<comment type="subcellular location">
    <subcellularLocation>
        <location evidence="20 21">Cytoplasm</location>
    </subcellularLocation>
</comment>
<dbReference type="InterPro" id="IPR036615">
    <property type="entry name" value="Mur_ligase_C_dom_sf"/>
</dbReference>
<keyword evidence="12 20" id="KW-0961">Cell wall biogenesis/degradation</keyword>
<evidence type="ECO:0000256" key="15">
    <source>
        <dbReference type="ARBA" id="ARBA00066633"/>
    </source>
</evidence>
<dbReference type="InterPro" id="IPR013221">
    <property type="entry name" value="Mur_ligase_cen"/>
</dbReference>
<evidence type="ECO:0000256" key="18">
    <source>
        <dbReference type="ARBA" id="ARBA00076158"/>
    </source>
</evidence>
<evidence type="ECO:0000256" key="1">
    <source>
        <dbReference type="ARBA" id="ARBA00004752"/>
    </source>
</evidence>
<dbReference type="PANTHER" id="PTHR23135">
    <property type="entry name" value="MUR LIGASE FAMILY MEMBER"/>
    <property type="match status" value="1"/>
</dbReference>
<evidence type="ECO:0000256" key="5">
    <source>
        <dbReference type="ARBA" id="ARBA00022618"/>
    </source>
</evidence>
<dbReference type="Pfam" id="PF08245">
    <property type="entry name" value="Mur_ligase_M"/>
    <property type="match status" value="1"/>
</dbReference>
<dbReference type="FunFam" id="3.40.1390.10:FF:000005">
    <property type="entry name" value="UDP-N-acetylmuramoyl-L-alanyl-D-glutamate--2,6-diaminopimelate ligase"/>
    <property type="match status" value="1"/>
</dbReference>
<dbReference type="AlphaFoldDB" id="A0A9E8LVU1"/>
<keyword evidence="4 20" id="KW-0436">Ligase</keyword>
<evidence type="ECO:0000256" key="20">
    <source>
        <dbReference type="HAMAP-Rule" id="MF_00208"/>
    </source>
</evidence>
<evidence type="ECO:0000256" key="19">
    <source>
        <dbReference type="ARBA" id="ARBA00081560"/>
    </source>
</evidence>
<feature type="binding site" evidence="20">
    <location>
        <position position="184"/>
    </location>
    <ligand>
        <name>UDP-N-acetyl-alpha-D-muramoyl-L-alanyl-D-glutamate</name>
        <dbReference type="ChEBI" id="CHEBI:83900"/>
    </ligand>
</feature>
<dbReference type="NCBIfam" id="NF001126">
    <property type="entry name" value="PRK00139.1-4"/>
    <property type="match status" value="1"/>
</dbReference>
<accession>A0A9E8LVU1</accession>
<keyword evidence="11 20" id="KW-0131">Cell cycle</keyword>
<dbReference type="GO" id="GO:0005524">
    <property type="term" value="F:ATP binding"/>
    <property type="evidence" value="ECO:0007669"/>
    <property type="project" value="UniProtKB-UniRule"/>
</dbReference>
<feature type="binding site" evidence="20">
    <location>
        <position position="384"/>
    </location>
    <ligand>
        <name>meso-2,6-diaminopimelate</name>
        <dbReference type="ChEBI" id="CHEBI:57791"/>
    </ligand>
</feature>
<feature type="binding site" evidence="20">
    <location>
        <position position="150"/>
    </location>
    <ligand>
        <name>UDP-N-acetyl-alpha-D-muramoyl-L-alanyl-D-glutamate</name>
        <dbReference type="ChEBI" id="CHEBI:83900"/>
    </ligand>
</feature>
<dbReference type="NCBIfam" id="NF001124">
    <property type="entry name" value="PRK00139.1-2"/>
    <property type="match status" value="1"/>
</dbReference>
<gene>
    <name evidence="20" type="primary">murE</name>
    <name evidence="25" type="ORF">OE104_04740</name>
</gene>
<dbReference type="GO" id="GO:0071555">
    <property type="term" value="P:cell wall organization"/>
    <property type="evidence" value="ECO:0007669"/>
    <property type="project" value="UniProtKB-KW"/>
</dbReference>
<comment type="similarity">
    <text evidence="2 20">Belongs to the MurCDEF family. MurE subfamily.</text>
</comment>
<dbReference type="PANTHER" id="PTHR23135:SF4">
    <property type="entry name" value="UDP-N-ACETYLMURAMOYL-L-ALANYL-D-GLUTAMATE--2,6-DIAMINOPIMELATE LIGASE MURE HOMOLOG, CHLOROPLASTIC"/>
    <property type="match status" value="1"/>
</dbReference>
<keyword evidence="10 20" id="KW-0573">Peptidoglycan synthesis</keyword>
<dbReference type="Proteomes" id="UP001164718">
    <property type="component" value="Chromosome"/>
</dbReference>
<protein>
    <recommendedName>
        <fullName evidence="16 20">UDP-N-acetylmuramoyl-L-alanyl-D-glutamate--2,6-diaminopimelate ligase</fullName>
        <ecNumber evidence="15 20">6.3.2.13</ecNumber>
    </recommendedName>
    <alternativeName>
        <fullName evidence="17 20">Meso-A2pm-adding enzyme</fullName>
    </alternativeName>
    <alternativeName>
        <fullName evidence="18 20">Meso-diaminopimelate-adding enzyme</fullName>
    </alternativeName>
    <alternativeName>
        <fullName evidence="19 20">UDP-MurNAc-L-Ala-D-Glu:meso-diaminopimelate ligase</fullName>
    </alternativeName>
    <alternativeName>
        <fullName evidence="20">UDP-MurNAc-tripeptide synthetase</fullName>
    </alternativeName>
    <alternativeName>
        <fullName evidence="20">UDP-N-acetylmuramyl-tripeptide synthetase</fullName>
    </alternativeName>
</protein>
<keyword evidence="6 20" id="KW-0547">Nucleotide-binding</keyword>
<dbReference type="GO" id="GO:0051301">
    <property type="term" value="P:cell division"/>
    <property type="evidence" value="ECO:0007669"/>
    <property type="project" value="UniProtKB-KW"/>
</dbReference>
<evidence type="ECO:0000256" key="7">
    <source>
        <dbReference type="ARBA" id="ARBA00022840"/>
    </source>
</evidence>
<proteinExistence type="inferred from homology"/>
<dbReference type="InterPro" id="IPR036565">
    <property type="entry name" value="Mur-like_cat_sf"/>
</dbReference>
<keyword evidence="5 20" id="KW-0132">Cell division</keyword>
<evidence type="ECO:0000256" key="16">
    <source>
        <dbReference type="ARBA" id="ARBA00072883"/>
    </source>
</evidence>
<feature type="binding site" evidence="20">
    <location>
        <begin position="151"/>
        <end position="152"/>
    </location>
    <ligand>
        <name>UDP-N-acetyl-alpha-D-muramoyl-L-alanyl-D-glutamate</name>
        <dbReference type="ChEBI" id="CHEBI:83900"/>
    </ligand>
</feature>
<feature type="short sequence motif" description="Meso-diaminopimelate recognition motif" evidence="20">
    <location>
        <begin position="408"/>
        <end position="411"/>
    </location>
</feature>
<evidence type="ECO:0000259" key="22">
    <source>
        <dbReference type="Pfam" id="PF01225"/>
    </source>
</evidence>
<organism evidence="25 26">
    <name type="scientific">Fervidibacillus albus</name>
    <dbReference type="NCBI Taxonomy" id="2980026"/>
    <lineage>
        <taxon>Bacteria</taxon>
        <taxon>Bacillati</taxon>
        <taxon>Bacillota</taxon>
        <taxon>Bacilli</taxon>
        <taxon>Bacillales</taxon>
        <taxon>Bacillaceae</taxon>
        <taxon>Fervidibacillus</taxon>
    </lineage>
</organism>
<evidence type="ECO:0000313" key="25">
    <source>
        <dbReference type="EMBL" id="WAA10630.1"/>
    </source>
</evidence>
<dbReference type="Gene3D" id="3.40.1190.10">
    <property type="entry name" value="Mur-like, catalytic domain"/>
    <property type="match status" value="1"/>
</dbReference>
<dbReference type="InterPro" id="IPR004101">
    <property type="entry name" value="Mur_ligase_C"/>
</dbReference>
<comment type="catalytic activity">
    <reaction evidence="13 20">
        <text>UDP-N-acetyl-alpha-D-muramoyl-L-alanyl-D-glutamate + meso-2,6-diaminopimelate + ATP = UDP-N-acetyl-alpha-D-muramoyl-L-alanyl-gamma-D-glutamyl-meso-2,6-diaminopimelate + ADP + phosphate + H(+)</text>
        <dbReference type="Rhea" id="RHEA:23676"/>
        <dbReference type="ChEBI" id="CHEBI:15378"/>
        <dbReference type="ChEBI" id="CHEBI:30616"/>
        <dbReference type="ChEBI" id="CHEBI:43474"/>
        <dbReference type="ChEBI" id="CHEBI:57791"/>
        <dbReference type="ChEBI" id="CHEBI:83900"/>
        <dbReference type="ChEBI" id="CHEBI:83905"/>
        <dbReference type="ChEBI" id="CHEBI:456216"/>
        <dbReference type="EC" id="6.3.2.13"/>
    </reaction>
</comment>
<dbReference type="Pfam" id="PF01225">
    <property type="entry name" value="Mur_ligase"/>
    <property type="match status" value="1"/>
</dbReference>
<evidence type="ECO:0000256" key="14">
    <source>
        <dbReference type="ARBA" id="ARBA00056782"/>
    </source>
</evidence>
<dbReference type="Gene3D" id="3.40.1390.10">
    <property type="entry name" value="MurE/MurF, N-terminal domain"/>
    <property type="match status" value="1"/>
</dbReference>
<evidence type="ECO:0000259" key="24">
    <source>
        <dbReference type="Pfam" id="PF08245"/>
    </source>
</evidence>
<evidence type="ECO:0000256" key="3">
    <source>
        <dbReference type="ARBA" id="ARBA00022490"/>
    </source>
</evidence>
<feature type="binding site" evidence="20">
    <location>
        <begin position="408"/>
        <end position="411"/>
    </location>
    <ligand>
        <name>meso-2,6-diaminopimelate</name>
        <dbReference type="ChEBI" id="CHEBI:57791"/>
    </ligand>
</feature>
<dbReference type="GO" id="GO:0008765">
    <property type="term" value="F:UDP-N-acetylmuramoylalanyl-D-glutamate-2,6-diaminopimelate ligase activity"/>
    <property type="evidence" value="ECO:0007669"/>
    <property type="project" value="UniProtKB-UniRule"/>
</dbReference>
<dbReference type="EC" id="6.3.2.13" evidence="15 20"/>
<feature type="binding site" evidence="20">
    <location>
        <position position="186"/>
    </location>
    <ligand>
        <name>UDP-N-acetyl-alpha-D-muramoyl-L-alanyl-D-glutamate</name>
        <dbReference type="ChEBI" id="CHEBI:83900"/>
    </ligand>
</feature>
<evidence type="ECO:0000256" key="4">
    <source>
        <dbReference type="ARBA" id="ARBA00022598"/>
    </source>
</evidence>
<feature type="modified residue" description="N6-carboxylysine" evidence="20">
    <location>
        <position position="218"/>
    </location>
</feature>
<evidence type="ECO:0000256" key="21">
    <source>
        <dbReference type="RuleBase" id="RU004135"/>
    </source>
</evidence>
<feature type="binding site" evidence="20">
    <location>
        <position position="458"/>
    </location>
    <ligand>
        <name>meso-2,6-diaminopimelate</name>
        <dbReference type="ChEBI" id="CHEBI:57791"/>
    </ligand>
</feature>
<evidence type="ECO:0000256" key="11">
    <source>
        <dbReference type="ARBA" id="ARBA00023306"/>
    </source>
</evidence>
<evidence type="ECO:0000256" key="6">
    <source>
        <dbReference type="ARBA" id="ARBA00022741"/>
    </source>
</evidence>
<keyword evidence="7 20" id="KW-0067">ATP-binding</keyword>
<feature type="binding site" evidence="20">
    <location>
        <begin position="109"/>
        <end position="115"/>
    </location>
    <ligand>
        <name>ATP</name>
        <dbReference type="ChEBI" id="CHEBI:30616"/>
    </ligand>
</feature>
<dbReference type="GO" id="GO:0008360">
    <property type="term" value="P:regulation of cell shape"/>
    <property type="evidence" value="ECO:0007669"/>
    <property type="project" value="UniProtKB-KW"/>
</dbReference>
<feature type="domain" description="Mur ligase N-terminal catalytic" evidence="22">
    <location>
        <begin position="24"/>
        <end position="95"/>
    </location>
</feature>
<dbReference type="InterPro" id="IPR000713">
    <property type="entry name" value="Mur_ligase_N"/>
</dbReference>
<dbReference type="RefSeq" id="WP_275418426.1">
    <property type="nucleotide sequence ID" value="NZ_CP106878.1"/>
</dbReference>
<dbReference type="GO" id="GO:0009252">
    <property type="term" value="P:peptidoglycan biosynthetic process"/>
    <property type="evidence" value="ECO:0007669"/>
    <property type="project" value="UniProtKB-UniRule"/>
</dbReference>